<proteinExistence type="predicted"/>
<dbReference type="AlphaFoldDB" id="A0A9D5HWR2"/>
<organism evidence="1">
    <name type="scientific">Cryptosporidium canis</name>
    <dbReference type="NCBI Taxonomy" id="195482"/>
    <lineage>
        <taxon>Eukaryota</taxon>
        <taxon>Sar</taxon>
        <taxon>Alveolata</taxon>
        <taxon>Apicomplexa</taxon>
        <taxon>Conoidasida</taxon>
        <taxon>Coccidia</taxon>
        <taxon>Eucoccidiorida</taxon>
        <taxon>Eimeriorina</taxon>
        <taxon>Cryptosporidiidae</taxon>
        <taxon>Cryptosporidium</taxon>
    </lineage>
</organism>
<reference evidence="1" key="1">
    <citation type="submission" date="2022-10" db="EMBL/GenBank/DDBJ databases">
        <title>Adaptive evolution leads to modifications in subtelomeric GC content in a zoonotic Cryptosporidium species.</title>
        <authorList>
            <person name="Li J."/>
            <person name="Feng Y."/>
            <person name="Xiao L."/>
        </authorList>
    </citation>
    <scope>NUCLEOTIDE SEQUENCE</scope>
    <source>
        <strain evidence="1">33844</strain>
    </source>
</reference>
<accession>A0A9D5HWR2</accession>
<protein>
    <submittedName>
        <fullName evidence="1">Uncharacterized protein</fullName>
    </submittedName>
</protein>
<evidence type="ECO:0000313" key="1">
    <source>
        <dbReference type="EMBL" id="KAJ1606411.1"/>
    </source>
</evidence>
<gene>
    <name evidence="1" type="ORF">OJ253_2766</name>
</gene>
<sequence>MTDKTGPESTDSVHLEEASIESVIFPRECIEFIMNRQGARSSDPSLFHMASILGQRFIEECLKRSIETTQDGRLIIKDENLRNIIKMENPNFEICSDFSAFLVPDQRYRESISERPSK</sequence>
<name>A0A9D5HWR2_9CRYT</name>
<dbReference type="EMBL" id="JAPCXC010000078">
    <property type="protein sequence ID" value="KAJ1606411.1"/>
    <property type="molecule type" value="Genomic_DNA"/>
</dbReference>
<comment type="caution">
    <text evidence="1">The sequence shown here is derived from an EMBL/GenBank/DDBJ whole genome shotgun (WGS) entry which is preliminary data.</text>
</comment>
<dbReference type="Proteomes" id="UP001067231">
    <property type="component" value="Unassembled WGS sequence"/>
</dbReference>
<dbReference type="OrthoDB" id="336936at2759"/>